<evidence type="ECO:0000256" key="1">
    <source>
        <dbReference type="SAM" id="MobiDB-lite"/>
    </source>
</evidence>
<organism evidence="3 5">
    <name type="scientific">Roseomonas mucosa</name>
    <dbReference type="NCBI Taxonomy" id="207340"/>
    <lineage>
        <taxon>Bacteria</taxon>
        <taxon>Pseudomonadati</taxon>
        <taxon>Pseudomonadota</taxon>
        <taxon>Alphaproteobacteria</taxon>
        <taxon>Acetobacterales</taxon>
        <taxon>Roseomonadaceae</taxon>
        <taxon>Roseomonas</taxon>
    </lineage>
</organism>
<evidence type="ECO:0000313" key="5">
    <source>
        <dbReference type="Proteomes" id="UP000054844"/>
    </source>
</evidence>
<sequence length="226" mass="24274">MSVSTLLPRIARLATVMRKPGSGDASDRPLTQASGASEPGRGIANASLFLKQWASNPLRMGSVVPSSPALCGRIARLTRVDEGEIVVELGAGTGVVSRALLAQGLAPERLTVVEIESEMAQHLRRKLPGACVVTGDAFDLPRLISENLHGRVGTVICGIPLVLLPLERQRRFVQAVEAVAPGRGFLLYTYCITSPLPYRQLGLSAKREAWTPLNLPPASVWHYRPA</sequence>
<dbReference type="Proteomes" id="UP000054844">
    <property type="component" value="Unassembled WGS sequence"/>
</dbReference>
<keyword evidence="3" id="KW-0808">Transferase</keyword>
<feature type="domain" description="Methyltransferase" evidence="2">
    <location>
        <begin position="86"/>
        <end position="178"/>
    </location>
</feature>
<evidence type="ECO:0000313" key="3">
    <source>
        <dbReference type="EMBL" id="ONH81307.1"/>
    </source>
</evidence>
<dbReference type="Proteomes" id="UP000254919">
    <property type="component" value="Unassembled WGS sequence"/>
</dbReference>
<dbReference type="GeneID" id="99631636"/>
<dbReference type="GO" id="GO:0032259">
    <property type="term" value="P:methylation"/>
    <property type="evidence" value="ECO:0007669"/>
    <property type="project" value="UniProtKB-KW"/>
</dbReference>
<keyword evidence="5" id="KW-1185">Reference proteome</keyword>
<evidence type="ECO:0000313" key="6">
    <source>
        <dbReference type="Proteomes" id="UP000254919"/>
    </source>
</evidence>
<dbReference type="InterPro" id="IPR029063">
    <property type="entry name" value="SAM-dependent_MTases_sf"/>
</dbReference>
<dbReference type="EMBL" id="LLWF02000138">
    <property type="protein sequence ID" value="ONH81307.1"/>
    <property type="molecule type" value="Genomic_DNA"/>
</dbReference>
<feature type="region of interest" description="Disordered" evidence="1">
    <location>
        <begin position="19"/>
        <end position="39"/>
    </location>
</feature>
<dbReference type="InterPro" id="IPR041698">
    <property type="entry name" value="Methyltransf_25"/>
</dbReference>
<dbReference type="GO" id="GO:0008168">
    <property type="term" value="F:methyltransferase activity"/>
    <property type="evidence" value="ECO:0007669"/>
    <property type="project" value="UniProtKB-KW"/>
</dbReference>
<dbReference type="CDD" id="cd02440">
    <property type="entry name" value="AdoMet_MTases"/>
    <property type="match status" value="1"/>
</dbReference>
<proteinExistence type="predicted"/>
<name>A0A1S8D0D9_9PROT</name>
<accession>A0A1S8D0D9</accession>
<gene>
    <name evidence="3" type="ORF">APZ41_020560</name>
    <name evidence="4" type="ORF">NCTC13291_03983</name>
</gene>
<dbReference type="Gene3D" id="3.40.50.150">
    <property type="entry name" value="Vaccinia Virus protein VP39"/>
    <property type="match status" value="1"/>
</dbReference>
<dbReference type="Pfam" id="PF13649">
    <property type="entry name" value="Methyltransf_25"/>
    <property type="match status" value="1"/>
</dbReference>
<dbReference type="STRING" id="207340.APZ41_020560"/>
<protein>
    <submittedName>
        <fullName evidence="4">16S ribosomal RNA methyltransferase KsgA/Dim1 family protein</fullName>
    </submittedName>
    <submittedName>
        <fullName evidence="3">Phosphoethanolamine methyltransferase</fullName>
    </submittedName>
</protein>
<dbReference type="AlphaFoldDB" id="A0A1S8D0D9"/>
<keyword evidence="3" id="KW-0489">Methyltransferase</keyword>
<reference evidence="3 5" key="1">
    <citation type="submission" date="2016-12" db="EMBL/GenBank/DDBJ databases">
        <title>Draft genome sequence of Roseomonas mucosa strain AU37, isolated from a peripheral intravenous catheter.</title>
        <authorList>
            <person name="Choudhury M.A."/>
            <person name="Sidjabat H.E."/>
            <person name="Wailan A.M."/>
            <person name="Zhang L."/>
            <person name="Marsh N.M."/>
            <person name="Rickard C.M."/>
            <person name="Davies M."/>
            <person name="Mcmillan D.J."/>
        </authorList>
    </citation>
    <scope>NUCLEOTIDE SEQUENCE [LARGE SCALE GENOMIC DNA]</scope>
    <source>
        <strain evidence="3 5">SAVE376</strain>
    </source>
</reference>
<reference evidence="4 6" key="2">
    <citation type="submission" date="2018-06" db="EMBL/GenBank/DDBJ databases">
        <authorList>
            <consortium name="Pathogen Informatics"/>
            <person name="Doyle S."/>
        </authorList>
    </citation>
    <scope>NUCLEOTIDE SEQUENCE [LARGE SCALE GENOMIC DNA]</scope>
    <source>
        <strain evidence="4 6">NCTC13291</strain>
    </source>
</reference>
<dbReference type="RefSeq" id="WP_019463327.1">
    <property type="nucleotide sequence ID" value="NZ_AP031463.1"/>
</dbReference>
<evidence type="ECO:0000259" key="2">
    <source>
        <dbReference type="Pfam" id="PF13649"/>
    </source>
</evidence>
<evidence type="ECO:0000313" key="4">
    <source>
        <dbReference type="EMBL" id="SUE95100.1"/>
    </source>
</evidence>
<dbReference type="EMBL" id="UGVN01000002">
    <property type="protein sequence ID" value="SUE95100.1"/>
    <property type="molecule type" value="Genomic_DNA"/>
</dbReference>
<dbReference type="SUPFAM" id="SSF53335">
    <property type="entry name" value="S-adenosyl-L-methionine-dependent methyltransferases"/>
    <property type="match status" value="1"/>
</dbReference>